<accession>A0A2N9ILF9</accession>
<gene>
    <name evidence="1" type="ORF">FSB_LOCUS25266</name>
    <name evidence="2" type="ORF">FSB_LOCUS38560</name>
    <name evidence="3" type="ORF">FSB_LOCUS52811</name>
</gene>
<evidence type="ECO:0000313" key="2">
    <source>
        <dbReference type="EMBL" id="SPD10678.1"/>
    </source>
</evidence>
<sequence length="101" mass="11496">MDWLHRMKKAWVAVSTRIRTRGGVSGGGGASTGDDGLLKLRDDVQMCGYKDVQVMWKMLSGSQQEQMAAAETTVTTTQPLKRIKQRQLSWRVLFWTNNRRP</sequence>
<reference evidence="3" key="1">
    <citation type="submission" date="2018-02" db="EMBL/GenBank/DDBJ databases">
        <authorList>
            <person name="Cohen D.B."/>
            <person name="Kent A.D."/>
        </authorList>
    </citation>
    <scope>NUCLEOTIDE SEQUENCE</scope>
</reference>
<dbReference type="AlphaFoldDB" id="A0A2N9ILF9"/>
<dbReference type="EMBL" id="OIVN01001768">
    <property type="protein sequence ID" value="SPC97384.1"/>
    <property type="molecule type" value="Genomic_DNA"/>
</dbReference>
<dbReference type="EMBL" id="OIVN01003357">
    <property type="protein sequence ID" value="SPD10678.1"/>
    <property type="molecule type" value="Genomic_DNA"/>
</dbReference>
<dbReference type="PANTHER" id="PTHR33181">
    <property type="entry name" value="OS01G0778500 PROTEIN"/>
    <property type="match status" value="1"/>
</dbReference>
<organism evidence="3">
    <name type="scientific">Fagus sylvatica</name>
    <name type="common">Beechnut</name>
    <dbReference type="NCBI Taxonomy" id="28930"/>
    <lineage>
        <taxon>Eukaryota</taxon>
        <taxon>Viridiplantae</taxon>
        <taxon>Streptophyta</taxon>
        <taxon>Embryophyta</taxon>
        <taxon>Tracheophyta</taxon>
        <taxon>Spermatophyta</taxon>
        <taxon>Magnoliopsida</taxon>
        <taxon>eudicotyledons</taxon>
        <taxon>Gunneridae</taxon>
        <taxon>Pentapetalae</taxon>
        <taxon>rosids</taxon>
        <taxon>fabids</taxon>
        <taxon>Fagales</taxon>
        <taxon>Fagaceae</taxon>
        <taxon>Fagus</taxon>
    </lineage>
</organism>
<dbReference type="EMBL" id="OIVN01006041">
    <property type="protein sequence ID" value="SPD24929.1"/>
    <property type="molecule type" value="Genomic_DNA"/>
</dbReference>
<name>A0A2N9ILF9_FAGSY</name>
<evidence type="ECO:0000313" key="3">
    <source>
        <dbReference type="EMBL" id="SPD24929.1"/>
    </source>
</evidence>
<proteinExistence type="predicted"/>
<evidence type="ECO:0000313" key="1">
    <source>
        <dbReference type="EMBL" id="SPC97384.1"/>
    </source>
</evidence>
<protein>
    <submittedName>
        <fullName evidence="3">Uncharacterized protein</fullName>
    </submittedName>
</protein>
<dbReference type="PANTHER" id="PTHR33181:SF19">
    <property type="entry name" value="OS04G0658200 PROTEIN"/>
    <property type="match status" value="1"/>
</dbReference>